<gene>
    <name evidence="1" type="ORF">EV137_0626</name>
</gene>
<keyword evidence="2" id="KW-1185">Reference proteome</keyword>
<name>A0ABY2FJP7_9ACTN</name>
<dbReference type="Pfam" id="PF07920">
    <property type="entry name" value="DUF1684"/>
    <property type="match status" value="1"/>
</dbReference>
<dbReference type="Proteomes" id="UP000295060">
    <property type="component" value="Unassembled WGS sequence"/>
</dbReference>
<proteinExistence type="predicted"/>
<comment type="caution">
    <text evidence="1">The sequence shown here is derived from an EMBL/GenBank/DDBJ whole genome shotgun (WGS) entry which is preliminary data.</text>
</comment>
<accession>A0ABY2FJP7</accession>
<dbReference type="PANTHER" id="PTHR41913:SF1">
    <property type="entry name" value="DUF1684 DOMAIN-CONTAINING PROTEIN"/>
    <property type="match status" value="1"/>
</dbReference>
<reference evidence="1 2" key="1">
    <citation type="submission" date="2019-03" db="EMBL/GenBank/DDBJ databases">
        <title>Genomic Encyclopedia of Type Strains, Phase III (KMG-III): the genomes of soil and plant-associated and newly described type strains.</title>
        <authorList>
            <person name="Whitman W."/>
        </authorList>
    </citation>
    <scope>NUCLEOTIDE SEQUENCE [LARGE SCALE GENOMIC DNA]</scope>
    <source>
        <strain evidence="1 2">VKMAc-2574</strain>
    </source>
</reference>
<organism evidence="1 2">
    <name type="scientific">Kribbella pratensis</name>
    <dbReference type="NCBI Taxonomy" id="2512112"/>
    <lineage>
        <taxon>Bacteria</taxon>
        <taxon>Bacillati</taxon>
        <taxon>Actinomycetota</taxon>
        <taxon>Actinomycetes</taxon>
        <taxon>Propionibacteriales</taxon>
        <taxon>Kribbellaceae</taxon>
        <taxon>Kribbella</taxon>
    </lineage>
</organism>
<sequence length="209" mass="22524">MNQGNFGAPALAVADWRRQVFALYRDIRAENDPATAHAQWQAGRNELLANHPASPVPPERRATYAGAPVAPYRTEFRFEATIETDVKPFSWGFQSATDGVIPFSRVGVLQLPVGDLDVWWLESYGGGLFVPVKDALAGTSTYGGGRYLIDTVKGADLGGDLDEFVVDLNFAYNPSCAYSPEWTCPLAPATNVIGAELPVGELTSASTDL</sequence>
<dbReference type="RefSeq" id="WP_202870798.1">
    <property type="nucleotide sequence ID" value="NZ_SODU01000001.1"/>
</dbReference>
<evidence type="ECO:0008006" key="3">
    <source>
        <dbReference type="Google" id="ProtNLM"/>
    </source>
</evidence>
<dbReference type="InterPro" id="IPR012467">
    <property type="entry name" value="DUF1684"/>
</dbReference>
<dbReference type="PANTHER" id="PTHR41913">
    <property type="entry name" value="DUF1684 DOMAIN-CONTAINING PROTEIN"/>
    <property type="match status" value="1"/>
</dbReference>
<evidence type="ECO:0000313" key="1">
    <source>
        <dbReference type="EMBL" id="TDW93351.1"/>
    </source>
</evidence>
<evidence type="ECO:0000313" key="2">
    <source>
        <dbReference type="Proteomes" id="UP000295060"/>
    </source>
</evidence>
<dbReference type="EMBL" id="SODU01000001">
    <property type="protein sequence ID" value="TDW93351.1"/>
    <property type="molecule type" value="Genomic_DNA"/>
</dbReference>
<protein>
    <recommendedName>
        <fullName evidence="3">DUF1684 domain-containing protein</fullName>
    </recommendedName>
</protein>